<feature type="region of interest" description="Disordered" evidence="2">
    <location>
        <begin position="752"/>
        <end position="801"/>
    </location>
</feature>
<evidence type="ECO:0000256" key="1">
    <source>
        <dbReference type="ARBA" id="ARBA00022553"/>
    </source>
</evidence>
<proteinExistence type="predicted"/>
<dbReference type="PANTHER" id="PTHR14522:SF2">
    <property type="entry name" value="PROLINE-RICH PROTEIN 14"/>
    <property type="match status" value="1"/>
</dbReference>
<feature type="region of interest" description="Disordered" evidence="2">
    <location>
        <begin position="382"/>
        <end position="414"/>
    </location>
</feature>
<feature type="domain" description="Tantalus-like" evidence="3">
    <location>
        <begin position="879"/>
        <end position="936"/>
    </location>
</feature>
<dbReference type="AlphaFoldDB" id="A0A5N5JTD3"/>
<dbReference type="InterPro" id="IPR028149">
    <property type="entry name" value="Tantalus-like"/>
</dbReference>
<feature type="compositionally biased region" description="Polar residues" evidence="2">
    <location>
        <begin position="350"/>
        <end position="369"/>
    </location>
</feature>
<protein>
    <recommendedName>
        <fullName evidence="3">Tantalus-like domain-containing protein</fullName>
    </recommendedName>
</protein>
<gene>
    <name evidence="4" type="ORF">PHYPO_G00158340</name>
</gene>
<keyword evidence="5" id="KW-1185">Reference proteome</keyword>
<evidence type="ECO:0000313" key="5">
    <source>
        <dbReference type="Proteomes" id="UP000327468"/>
    </source>
</evidence>
<feature type="compositionally biased region" description="Polar residues" evidence="2">
    <location>
        <begin position="849"/>
        <end position="858"/>
    </location>
</feature>
<comment type="caution">
    <text evidence="4">The sequence shown here is derived from an EMBL/GenBank/DDBJ whole genome shotgun (WGS) entry which is preliminary data.</text>
</comment>
<evidence type="ECO:0000256" key="2">
    <source>
        <dbReference type="SAM" id="MobiDB-lite"/>
    </source>
</evidence>
<dbReference type="Pfam" id="PF15386">
    <property type="entry name" value="Tantalus"/>
    <property type="match status" value="1"/>
</dbReference>
<organism evidence="4 5">
    <name type="scientific">Pangasianodon hypophthalmus</name>
    <name type="common">Striped catfish</name>
    <name type="synonym">Helicophagus hypophthalmus</name>
    <dbReference type="NCBI Taxonomy" id="310915"/>
    <lineage>
        <taxon>Eukaryota</taxon>
        <taxon>Metazoa</taxon>
        <taxon>Chordata</taxon>
        <taxon>Craniata</taxon>
        <taxon>Vertebrata</taxon>
        <taxon>Euteleostomi</taxon>
        <taxon>Actinopterygii</taxon>
        <taxon>Neopterygii</taxon>
        <taxon>Teleostei</taxon>
        <taxon>Ostariophysi</taxon>
        <taxon>Siluriformes</taxon>
        <taxon>Pangasiidae</taxon>
        <taxon>Pangasianodon</taxon>
    </lineage>
</organism>
<dbReference type="InterPro" id="IPR026320">
    <property type="entry name" value="PRR14"/>
</dbReference>
<feature type="compositionally biased region" description="Polar residues" evidence="2">
    <location>
        <begin position="219"/>
        <end position="228"/>
    </location>
</feature>
<dbReference type="Proteomes" id="UP000327468">
    <property type="component" value="Chromosome 27"/>
</dbReference>
<sequence>MLSNPLADPNETRQVAATGPCPQSALYQDLLVMAYRGSAKAEIGNEDKIMCSVQEPQTSSFVILDTDKQLKQTSSELNGDLGSNTNFEAGTHEADMFRTTEWKPPLTLSTLPPECPKGEQLGSLERFLVAHQNEMKRLLTGTLGVLSQRLEAVEQRIEQLHVQGTAHGKSLALLHSEVSLLGRNITAGCSSTLTAPSIPPSSTYEKHSVEEKEDGDISKISSQGSVNHGSRDTVCQPWIDSGTAIDFSAHNSDCNHNIEVLDPLGLNEGSSGLLKTNCLGVSSFEDLNMEQDGLLSKVDKKDGQNEPPCYPKPQFSESLDAGIQYHSTDQCLHESAQLKVPSFSSEVLKSSGEGSSCKNHGPSSVSSDIKNCKSEGESVLLRHPPPDLMASRSHLVGQSSTADKPETGPAPLITTLSTKGPRTIAKKGDWPFSEVVSFPTLFKITSLSEIMPGSIKDLPLGDAFSPVDDEGTNQCGKGKGKQLKVIGSQSSSRNGALACVRIKSYPYSHRTLVTPVVLPLDSYKACLSAMGFLLPWTDSEVSGAKNGLSKLLHTETQYNHSMSNLLNHLDDVACRLIPNRPIKNVQPLMRYHRIASKLKHHHQKAHSFSKWPPLKTSQVLRLPHPKLNTWGPVMRHEHSVHPLHSKQSGDLTLHTPPLLHLQSMAQPFQTPTYFPMSTVRKGSFSGAGLSTVLAVSSPASFRLWLRHIHPPFSFTSSSSLVNTVKNQIIAQTKCSPLWPLADYTGPPGLDNDHSYAHRFSQDSPLRKKTGSVRKSGSSPSPWPIKSPLSPERSSDITPRYSPSVNVGRLEVMPPAETVSPFSITGTNVKNPELHHLEASREDKQVGLHESSSSLQPAQRSKRVSQIRIRKTVPKPDKNLTPMGLPKPKRLKKKEFSLEEIYTNKNYKSPTPNRSLETIFEEPKEKNGTLICIGNQKRKRVLDFPDFTLPRKRKAKASLGSLRLKGSRRAKSKDADLNVMLIQRLSELEDYFSRQGLED</sequence>
<feature type="region of interest" description="Disordered" evidence="2">
    <location>
        <begin position="210"/>
        <end position="232"/>
    </location>
</feature>
<feature type="region of interest" description="Disordered" evidence="2">
    <location>
        <begin position="350"/>
        <end position="370"/>
    </location>
</feature>
<name>A0A5N5JTD3_PANHP</name>
<dbReference type="PANTHER" id="PTHR14522">
    <property type="entry name" value="EMO2-RELATED"/>
    <property type="match status" value="1"/>
</dbReference>
<evidence type="ECO:0000259" key="3">
    <source>
        <dbReference type="Pfam" id="PF15386"/>
    </source>
</evidence>
<dbReference type="EMBL" id="VFJC01000028">
    <property type="protein sequence ID" value="KAB5522332.1"/>
    <property type="molecule type" value="Genomic_DNA"/>
</dbReference>
<reference evidence="4 5" key="1">
    <citation type="submission" date="2019-06" db="EMBL/GenBank/DDBJ databases">
        <title>A chromosome-scale genome assembly of the striped catfish, Pangasianodon hypophthalmus.</title>
        <authorList>
            <person name="Wen M."/>
            <person name="Zahm M."/>
            <person name="Roques C."/>
            <person name="Cabau C."/>
            <person name="Klopp C."/>
            <person name="Donnadieu C."/>
            <person name="Jouanno E."/>
            <person name="Avarre J.-C."/>
            <person name="Campet M."/>
            <person name="Ha T.T.T."/>
            <person name="Dugue R."/>
            <person name="Lampietro C."/>
            <person name="Louis A."/>
            <person name="Herpin A."/>
            <person name="Echchiki A."/>
            <person name="Berthelot C."/>
            <person name="Parey E."/>
            <person name="Roest-Crollius H."/>
            <person name="Braasch I."/>
            <person name="Postlethwait J."/>
            <person name="Bobe J."/>
            <person name="Montfort J."/>
            <person name="Bouchez O."/>
            <person name="Begum T."/>
            <person name="Schartl M."/>
            <person name="Guiguen Y."/>
        </authorList>
    </citation>
    <scope>NUCLEOTIDE SEQUENCE [LARGE SCALE GENOMIC DNA]</scope>
    <source>
        <strain evidence="4 5">Indonesia</strain>
        <tissue evidence="4">Blood</tissue>
    </source>
</reference>
<accession>A0A5N5JTD3</accession>
<keyword evidence="1" id="KW-0597">Phosphoprotein</keyword>
<evidence type="ECO:0000313" key="4">
    <source>
        <dbReference type="EMBL" id="KAB5522332.1"/>
    </source>
</evidence>
<feature type="region of interest" description="Disordered" evidence="2">
    <location>
        <begin position="839"/>
        <end position="865"/>
    </location>
</feature>